<sequence>MSDGSLLVTLTIKLVPSLVVVCTQILLLRPALPTCSISATLRLASSQICRLNTTSCRPHTACHPPPMLSSSPSS</sequence>
<evidence type="ECO:0000313" key="1">
    <source>
        <dbReference type="EMBL" id="GMN49881.1"/>
    </source>
</evidence>
<name>A0AA88AWB8_FICCA</name>
<proteinExistence type="predicted"/>
<evidence type="ECO:0000313" key="2">
    <source>
        <dbReference type="Proteomes" id="UP001187192"/>
    </source>
</evidence>
<protein>
    <submittedName>
        <fullName evidence="1">Uncharacterized protein</fullName>
    </submittedName>
</protein>
<dbReference type="AlphaFoldDB" id="A0AA88AWB8"/>
<comment type="caution">
    <text evidence="1">The sequence shown here is derived from an EMBL/GenBank/DDBJ whole genome shotgun (WGS) entry which is preliminary data.</text>
</comment>
<gene>
    <name evidence="1" type="ORF">TIFTF001_019050</name>
</gene>
<keyword evidence="2" id="KW-1185">Reference proteome</keyword>
<accession>A0AA88AWB8</accession>
<dbReference type="EMBL" id="BTGU01000032">
    <property type="protein sequence ID" value="GMN49881.1"/>
    <property type="molecule type" value="Genomic_DNA"/>
</dbReference>
<dbReference type="Proteomes" id="UP001187192">
    <property type="component" value="Unassembled WGS sequence"/>
</dbReference>
<organism evidence="1 2">
    <name type="scientific">Ficus carica</name>
    <name type="common">Common fig</name>
    <dbReference type="NCBI Taxonomy" id="3494"/>
    <lineage>
        <taxon>Eukaryota</taxon>
        <taxon>Viridiplantae</taxon>
        <taxon>Streptophyta</taxon>
        <taxon>Embryophyta</taxon>
        <taxon>Tracheophyta</taxon>
        <taxon>Spermatophyta</taxon>
        <taxon>Magnoliopsida</taxon>
        <taxon>eudicotyledons</taxon>
        <taxon>Gunneridae</taxon>
        <taxon>Pentapetalae</taxon>
        <taxon>rosids</taxon>
        <taxon>fabids</taxon>
        <taxon>Rosales</taxon>
        <taxon>Moraceae</taxon>
        <taxon>Ficeae</taxon>
        <taxon>Ficus</taxon>
    </lineage>
</organism>
<reference evidence="1" key="1">
    <citation type="submission" date="2023-07" db="EMBL/GenBank/DDBJ databases">
        <title>draft genome sequence of fig (Ficus carica).</title>
        <authorList>
            <person name="Takahashi T."/>
            <person name="Nishimura K."/>
        </authorList>
    </citation>
    <scope>NUCLEOTIDE SEQUENCE</scope>
</reference>